<dbReference type="Pfam" id="PF24827">
    <property type="entry name" value="AstE_AspA_cat"/>
    <property type="match status" value="1"/>
</dbReference>
<dbReference type="Gene3D" id="3.40.630.10">
    <property type="entry name" value="Zn peptidases"/>
    <property type="match status" value="1"/>
</dbReference>
<dbReference type="PANTHER" id="PTHR37326:SF1">
    <property type="entry name" value="BLL3975 PROTEIN"/>
    <property type="match status" value="1"/>
</dbReference>
<name>A0A3A6PR25_9EURY</name>
<comment type="caution">
    <text evidence="6">The sequence shown here is derived from an EMBL/GenBank/DDBJ whole genome shotgun (WGS) entry which is preliminary data.</text>
</comment>
<keyword evidence="7" id="KW-1185">Reference proteome</keyword>
<organism evidence="6 7">
    <name type="scientific">Halonotius aquaticus</name>
    <dbReference type="NCBI Taxonomy" id="2216978"/>
    <lineage>
        <taxon>Archaea</taxon>
        <taxon>Methanobacteriati</taxon>
        <taxon>Methanobacteriota</taxon>
        <taxon>Stenosarchaea group</taxon>
        <taxon>Halobacteria</taxon>
        <taxon>Halobacteriales</taxon>
        <taxon>Haloferacaceae</taxon>
        <taxon>Halonotius</taxon>
    </lineage>
</organism>
<dbReference type="OrthoDB" id="314924at2157"/>
<dbReference type="InterPro" id="IPR055438">
    <property type="entry name" value="AstE_AspA_cat"/>
</dbReference>
<protein>
    <submittedName>
        <fullName evidence="6">Deacylase</fullName>
    </submittedName>
</protein>
<dbReference type="PIRSF" id="PIRSF039012">
    <property type="entry name" value="ASP"/>
    <property type="match status" value="1"/>
</dbReference>
<dbReference type="InterPro" id="IPR053138">
    <property type="entry name" value="N-alpha-Ac-DABA_deacetylase"/>
</dbReference>
<gene>
    <name evidence="6" type="ORF">DM826_01120</name>
</gene>
<dbReference type="EMBL" id="QKNY01000003">
    <property type="protein sequence ID" value="RJX44740.1"/>
    <property type="molecule type" value="Genomic_DNA"/>
</dbReference>
<keyword evidence="3" id="KW-0378">Hydrolase</keyword>
<dbReference type="RefSeq" id="WP_120100426.1">
    <property type="nucleotide sequence ID" value="NZ_QKNY01000003.1"/>
</dbReference>
<dbReference type="SUPFAM" id="SSF53187">
    <property type="entry name" value="Zn-dependent exopeptidases"/>
    <property type="match status" value="1"/>
</dbReference>
<dbReference type="AlphaFoldDB" id="A0A3A6PR25"/>
<dbReference type="GO" id="GO:0016811">
    <property type="term" value="F:hydrolase activity, acting on carbon-nitrogen (but not peptide) bonds, in linear amides"/>
    <property type="evidence" value="ECO:0007669"/>
    <property type="project" value="InterPro"/>
</dbReference>
<sequence>MTITLGTAAADPGAIDTGRLAVGETRDGSPARLPVAVINGADDGKRLYLQAVSDGNELNGLGVIREVVPQLDPAEIAGEIMIVGIVNYHGFQVAEHRNPIDDRKLNRTFPGDSEGTASERIADAVFEVAKTADLILDLHQGSTSRMINEVRVRCGRRHTMHSECLRLAKVFNCGYVLDQKGPEGQLARVAPDEGIPTVDPELGGSVGFDPESVQAGVEGVYNVLRHYEFLDGGPSMERQTRAKRFDQYGASVGGLVEYRADLGERIDAGDTLFAVTDTFGQVKAEATADNSGILWRSRRLPQVASGEYVCSVGTNVDSY</sequence>
<proteinExistence type="predicted"/>
<dbReference type="GO" id="GO:0016788">
    <property type="term" value="F:hydrolase activity, acting on ester bonds"/>
    <property type="evidence" value="ECO:0007669"/>
    <property type="project" value="InterPro"/>
</dbReference>
<feature type="domain" description="Succinylglutamate desuccinylase/Aspartoacylase catalytic" evidence="5">
    <location>
        <begin position="43"/>
        <end position="227"/>
    </location>
</feature>
<keyword evidence="4" id="KW-0862">Zinc</keyword>
<keyword evidence="2" id="KW-0479">Metal-binding</keyword>
<accession>A0A3A6PR25</accession>
<evidence type="ECO:0000313" key="7">
    <source>
        <dbReference type="Proteomes" id="UP000276588"/>
    </source>
</evidence>
<evidence type="ECO:0000256" key="2">
    <source>
        <dbReference type="ARBA" id="ARBA00022723"/>
    </source>
</evidence>
<evidence type="ECO:0000256" key="1">
    <source>
        <dbReference type="ARBA" id="ARBA00001947"/>
    </source>
</evidence>
<reference evidence="6 7" key="1">
    <citation type="submission" date="2018-06" db="EMBL/GenBank/DDBJ databases">
        <title>Halonotius sp. F13-13 a new haloarchaeeon isolated from a solar saltern from Isla Cristina, Huelva, Spain.</title>
        <authorList>
            <person name="Duran-Viseras A."/>
            <person name="Sanchez-Porro C."/>
            <person name="Ventosa A."/>
        </authorList>
    </citation>
    <scope>NUCLEOTIDE SEQUENCE [LARGE SCALE GENOMIC DNA]</scope>
    <source>
        <strain evidence="6 7">F13-13</strain>
    </source>
</reference>
<dbReference type="GO" id="GO:0046872">
    <property type="term" value="F:metal ion binding"/>
    <property type="evidence" value="ECO:0007669"/>
    <property type="project" value="UniProtKB-KW"/>
</dbReference>
<evidence type="ECO:0000256" key="4">
    <source>
        <dbReference type="ARBA" id="ARBA00022833"/>
    </source>
</evidence>
<evidence type="ECO:0000313" key="6">
    <source>
        <dbReference type="EMBL" id="RJX44740.1"/>
    </source>
</evidence>
<evidence type="ECO:0000259" key="5">
    <source>
        <dbReference type="Pfam" id="PF24827"/>
    </source>
</evidence>
<dbReference type="Proteomes" id="UP000276588">
    <property type="component" value="Unassembled WGS sequence"/>
</dbReference>
<comment type="cofactor">
    <cofactor evidence="1">
        <name>Zn(2+)</name>
        <dbReference type="ChEBI" id="CHEBI:29105"/>
    </cofactor>
</comment>
<evidence type="ECO:0000256" key="3">
    <source>
        <dbReference type="ARBA" id="ARBA00022801"/>
    </source>
</evidence>
<dbReference type="PANTHER" id="PTHR37326">
    <property type="entry name" value="BLL3975 PROTEIN"/>
    <property type="match status" value="1"/>
</dbReference>
<dbReference type="InterPro" id="IPR043795">
    <property type="entry name" value="N-alpha-Ac-DABA-like"/>
</dbReference>